<keyword evidence="7 14" id="KW-0547">Nucleotide-binding</keyword>
<evidence type="ECO:0000256" key="11">
    <source>
        <dbReference type="ARBA" id="ARBA00033354"/>
    </source>
</evidence>
<evidence type="ECO:0000313" key="16">
    <source>
        <dbReference type="EMBL" id="MFC7750880.1"/>
    </source>
</evidence>
<keyword evidence="5 14" id="KW-0169">Cobalamin biosynthesis</keyword>
<keyword evidence="8 14" id="KW-0067">ATP-binding</keyword>
<evidence type="ECO:0000256" key="10">
    <source>
        <dbReference type="ARBA" id="ARBA00033334"/>
    </source>
</evidence>
<reference evidence="17" key="1">
    <citation type="journal article" date="2019" name="Int. J. Syst. Evol. Microbiol.">
        <title>The Global Catalogue of Microorganisms (GCM) 10K type strain sequencing project: providing services to taxonomists for standard genome sequencing and annotation.</title>
        <authorList>
            <consortium name="The Broad Institute Genomics Platform"/>
            <consortium name="The Broad Institute Genome Sequencing Center for Infectious Disease"/>
            <person name="Wu L."/>
            <person name="Ma J."/>
        </authorList>
    </citation>
    <scope>NUCLEOTIDE SEQUENCE [LARGE SCALE GENOMIC DNA]</scope>
    <source>
        <strain evidence="17">JCM 18657</strain>
    </source>
</reference>
<comment type="catalytic activity">
    <reaction evidence="12 14">
        <text>2 cob(II)yrinate a,c diamide + reduced [electron-transfer flavoprotein] + 2 ATP = 2 adenosylcob(III)yrinate a,c-diamide + 2 triphosphate + oxidized [electron-transfer flavoprotein] + 3 H(+)</text>
        <dbReference type="Rhea" id="RHEA:11528"/>
        <dbReference type="Rhea" id="RHEA-COMP:10685"/>
        <dbReference type="Rhea" id="RHEA-COMP:10686"/>
        <dbReference type="ChEBI" id="CHEBI:15378"/>
        <dbReference type="ChEBI" id="CHEBI:18036"/>
        <dbReference type="ChEBI" id="CHEBI:30616"/>
        <dbReference type="ChEBI" id="CHEBI:57692"/>
        <dbReference type="ChEBI" id="CHEBI:58307"/>
        <dbReference type="ChEBI" id="CHEBI:58503"/>
        <dbReference type="ChEBI" id="CHEBI:58537"/>
        <dbReference type="EC" id="2.5.1.17"/>
    </reaction>
</comment>
<accession>A0ABW2V737</accession>
<dbReference type="InterPro" id="IPR036451">
    <property type="entry name" value="CblAdoTrfase-like_sf"/>
</dbReference>
<dbReference type="RefSeq" id="WP_138790669.1">
    <property type="nucleotide sequence ID" value="NZ_JBHTGQ010000030.1"/>
</dbReference>
<evidence type="ECO:0000256" key="2">
    <source>
        <dbReference type="ARBA" id="ARBA00007487"/>
    </source>
</evidence>
<comment type="similarity">
    <text evidence="2 14">Belongs to the Cob(I)alamin adenosyltransferase family.</text>
</comment>
<proteinExistence type="inferred from homology"/>
<evidence type="ECO:0000259" key="15">
    <source>
        <dbReference type="Pfam" id="PF01923"/>
    </source>
</evidence>
<dbReference type="PANTHER" id="PTHR12213:SF0">
    <property type="entry name" value="CORRINOID ADENOSYLTRANSFERASE MMAB"/>
    <property type="match status" value="1"/>
</dbReference>
<dbReference type="Gene3D" id="1.20.1200.10">
    <property type="entry name" value="Cobalamin adenosyltransferase-like"/>
    <property type="match status" value="1"/>
</dbReference>
<evidence type="ECO:0000256" key="9">
    <source>
        <dbReference type="ARBA" id="ARBA00031529"/>
    </source>
</evidence>
<evidence type="ECO:0000313" key="17">
    <source>
        <dbReference type="Proteomes" id="UP001596528"/>
    </source>
</evidence>
<dbReference type="InterPro" id="IPR029499">
    <property type="entry name" value="PduO-typ"/>
</dbReference>
<evidence type="ECO:0000256" key="6">
    <source>
        <dbReference type="ARBA" id="ARBA00022679"/>
    </source>
</evidence>
<evidence type="ECO:0000256" key="5">
    <source>
        <dbReference type="ARBA" id="ARBA00022573"/>
    </source>
</evidence>
<evidence type="ECO:0000256" key="7">
    <source>
        <dbReference type="ARBA" id="ARBA00022741"/>
    </source>
</evidence>
<evidence type="ECO:0000256" key="4">
    <source>
        <dbReference type="ARBA" id="ARBA00020963"/>
    </source>
</evidence>
<evidence type="ECO:0000256" key="8">
    <source>
        <dbReference type="ARBA" id="ARBA00022840"/>
    </source>
</evidence>
<evidence type="ECO:0000256" key="3">
    <source>
        <dbReference type="ARBA" id="ARBA00012454"/>
    </source>
</evidence>
<dbReference type="Pfam" id="PF01923">
    <property type="entry name" value="Cob_adeno_trans"/>
    <property type="match status" value="1"/>
</dbReference>
<keyword evidence="6 14" id="KW-0808">Transferase</keyword>
<evidence type="ECO:0000256" key="1">
    <source>
        <dbReference type="ARBA" id="ARBA00005121"/>
    </source>
</evidence>
<comment type="caution">
    <text evidence="16">The sequence shown here is derived from an EMBL/GenBank/DDBJ whole genome shotgun (WGS) entry which is preliminary data.</text>
</comment>
<dbReference type="InterPro" id="IPR016030">
    <property type="entry name" value="CblAdoTrfase-like"/>
</dbReference>
<comment type="catalytic activity">
    <reaction evidence="13 14">
        <text>2 cob(II)alamin + reduced [electron-transfer flavoprotein] + 2 ATP = 2 adenosylcob(III)alamin + 2 triphosphate + oxidized [electron-transfer flavoprotein] + 3 H(+)</text>
        <dbReference type="Rhea" id="RHEA:28671"/>
        <dbReference type="Rhea" id="RHEA-COMP:10685"/>
        <dbReference type="Rhea" id="RHEA-COMP:10686"/>
        <dbReference type="ChEBI" id="CHEBI:15378"/>
        <dbReference type="ChEBI" id="CHEBI:16304"/>
        <dbReference type="ChEBI" id="CHEBI:18036"/>
        <dbReference type="ChEBI" id="CHEBI:18408"/>
        <dbReference type="ChEBI" id="CHEBI:30616"/>
        <dbReference type="ChEBI" id="CHEBI:57692"/>
        <dbReference type="ChEBI" id="CHEBI:58307"/>
        <dbReference type="EC" id="2.5.1.17"/>
    </reaction>
</comment>
<organism evidence="16 17">
    <name type="scientific">Paenibacillus thermoaerophilus</name>
    <dbReference type="NCBI Taxonomy" id="1215385"/>
    <lineage>
        <taxon>Bacteria</taxon>
        <taxon>Bacillati</taxon>
        <taxon>Bacillota</taxon>
        <taxon>Bacilli</taxon>
        <taxon>Bacillales</taxon>
        <taxon>Paenibacillaceae</taxon>
        <taxon>Paenibacillus</taxon>
    </lineage>
</organism>
<dbReference type="Proteomes" id="UP001596528">
    <property type="component" value="Unassembled WGS sequence"/>
</dbReference>
<dbReference type="PANTHER" id="PTHR12213">
    <property type="entry name" value="CORRINOID ADENOSYLTRANSFERASE"/>
    <property type="match status" value="1"/>
</dbReference>
<evidence type="ECO:0000256" key="12">
    <source>
        <dbReference type="ARBA" id="ARBA00048555"/>
    </source>
</evidence>
<dbReference type="EC" id="2.5.1.17" evidence="3 14"/>
<dbReference type="EMBL" id="JBHTGQ010000030">
    <property type="protein sequence ID" value="MFC7750880.1"/>
    <property type="molecule type" value="Genomic_DNA"/>
</dbReference>
<gene>
    <name evidence="16" type="ORF">ACFQWB_13215</name>
</gene>
<evidence type="ECO:0000256" key="14">
    <source>
        <dbReference type="RuleBase" id="RU366026"/>
    </source>
</evidence>
<dbReference type="GO" id="GO:0008817">
    <property type="term" value="F:corrinoid adenosyltransferase activity"/>
    <property type="evidence" value="ECO:0007669"/>
    <property type="project" value="UniProtKB-EC"/>
</dbReference>
<comment type="pathway">
    <text evidence="1 14">Cofactor biosynthesis; adenosylcobalamin biosynthesis; adenosylcobalamin from cob(II)yrinate a,c-diamide: step 2/7.</text>
</comment>
<dbReference type="SUPFAM" id="SSF89028">
    <property type="entry name" value="Cobalamin adenosyltransferase-like"/>
    <property type="match status" value="1"/>
</dbReference>
<name>A0ABW2V737_9BACL</name>
<sequence length="195" mass="21840">MKIYTRTGDDGQTGIIGGRVDKDDDRVEAYGTVDELNAFVGQAISLLTPEEASEGGAYADMARDLLQIQQELFDCGSDLALAKPDLRPLKVKGEHVDRLEAWIDRYDAETPDITRFILPGGSPLASALHVCRTVCRRAERRVVTLARTQPINDEVRRYLNRLSDLFFTMARTANHRAGVGDVEYERSAKVFRNRP</sequence>
<feature type="domain" description="Cobalamin adenosyltransferase-like" evidence="15">
    <location>
        <begin position="3"/>
        <end position="173"/>
    </location>
</feature>
<evidence type="ECO:0000256" key="13">
    <source>
        <dbReference type="ARBA" id="ARBA00048692"/>
    </source>
</evidence>
<dbReference type="NCBIfam" id="TIGR00636">
    <property type="entry name" value="PduO_Nterm"/>
    <property type="match status" value="1"/>
</dbReference>
<protein>
    <recommendedName>
        <fullName evidence="4 14">Corrinoid adenosyltransferase</fullName>
        <ecNumber evidence="3 14">2.5.1.17</ecNumber>
    </recommendedName>
    <alternativeName>
        <fullName evidence="9 14">Cob(II)alamin adenosyltransferase</fullName>
    </alternativeName>
    <alternativeName>
        <fullName evidence="11 14">Cob(II)yrinic acid a,c-diamide adenosyltransferase</fullName>
    </alternativeName>
    <alternativeName>
        <fullName evidence="10 14">Cobinamide/cobalamin adenosyltransferase</fullName>
    </alternativeName>
</protein>
<keyword evidence="17" id="KW-1185">Reference proteome</keyword>